<sequence>MNDKGTNYGNQGNNDAQSGECLREKSKRDSHNGDQFFVNMKLEQNNNPSENTEPEQKGLSVFPKEGLFII</sequence>
<gene>
    <name evidence="2" type="ORF">METZ01_LOCUS81562</name>
</gene>
<protein>
    <submittedName>
        <fullName evidence="2">Uncharacterized protein</fullName>
    </submittedName>
</protein>
<dbReference type="EMBL" id="UINC01006632">
    <property type="protein sequence ID" value="SVA28708.1"/>
    <property type="molecule type" value="Genomic_DNA"/>
</dbReference>
<feature type="region of interest" description="Disordered" evidence="1">
    <location>
        <begin position="1"/>
        <end position="65"/>
    </location>
</feature>
<dbReference type="AlphaFoldDB" id="A0A381UM35"/>
<feature type="compositionally biased region" description="Basic and acidic residues" evidence="1">
    <location>
        <begin position="21"/>
        <end position="32"/>
    </location>
</feature>
<reference evidence="2" key="1">
    <citation type="submission" date="2018-05" db="EMBL/GenBank/DDBJ databases">
        <authorList>
            <person name="Lanie J.A."/>
            <person name="Ng W.-L."/>
            <person name="Kazmierczak K.M."/>
            <person name="Andrzejewski T.M."/>
            <person name="Davidsen T.M."/>
            <person name="Wayne K.J."/>
            <person name="Tettelin H."/>
            <person name="Glass J.I."/>
            <person name="Rusch D."/>
            <person name="Podicherti R."/>
            <person name="Tsui H.-C.T."/>
            <person name="Winkler M.E."/>
        </authorList>
    </citation>
    <scope>NUCLEOTIDE SEQUENCE</scope>
</reference>
<evidence type="ECO:0000313" key="2">
    <source>
        <dbReference type="EMBL" id="SVA28708.1"/>
    </source>
</evidence>
<name>A0A381UM35_9ZZZZ</name>
<feature type="compositionally biased region" description="Polar residues" evidence="1">
    <location>
        <begin position="1"/>
        <end position="17"/>
    </location>
</feature>
<proteinExistence type="predicted"/>
<evidence type="ECO:0000256" key="1">
    <source>
        <dbReference type="SAM" id="MobiDB-lite"/>
    </source>
</evidence>
<feature type="compositionally biased region" description="Polar residues" evidence="1">
    <location>
        <begin position="42"/>
        <end position="51"/>
    </location>
</feature>
<accession>A0A381UM35</accession>
<organism evidence="2">
    <name type="scientific">marine metagenome</name>
    <dbReference type="NCBI Taxonomy" id="408172"/>
    <lineage>
        <taxon>unclassified sequences</taxon>
        <taxon>metagenomes</taxon>
        <taxon>ecological metagenomes</taxon>
    </lineage>
</organism>